<protein>
    <recommendedName>
        <fullName evidence="3">DUF4220 domain-containing protein</fullName>
    </recommendedName>
</protein>
<feature type="transmembrane region" description="Helical" evidence="2">
    <location>
        <begin position="417"/>
        <end position="444"/>
    </location>
</feature>
<evidence type="ECO:0000259" key="3">
    <source>
        <dbReference type="Pfam" id="PF13968"/>
    </source>
</evidence>
<evidence type="ECO:0000313" key="4">
    <source>
        <dbReference type="EMBL" id="KAF8711292.1"/>
    </source>
</evidence>
<comment type="caution">
    <text evidence="4">The sequence shown here is derived from an EMBL/GenBank/DDBJ whole genome shotgun (WGS) entry which is preliminary data.</text>
</comment>
<dbReference type="EMBL" id="JACEFO010001753">
    <property type="protein sequence ID" value="KAF8711292.1"/>
    <property type="molecule type" value="Genomic_DNA"/>
</dbReference>
<dbReference type="PANTHER" id="PTHR31325">
    <property type="entry name" value="OS01G0798800 PROTEIN-RELATED"/>
    <property type="match status" value="1"/>
</dbReference>
<gene>
    <name evidence="4" type="ORF">HU200_029313</name>
</gene>
<dbReference type="Pfam" id="PF13968">
    <property type="entry name" value="DUF4220"/>
    <property type="match status" value="1"/>
</dbReference>
<keyword evidence="2" id="KW-1133">Transmembrane helix</keyword>
<feature type="transmembrane region" description="Helical" evidence="2">
    <location>
        <begin position="167"/>
        <end position="186"/>
    </location>
</feature>
<keyword evidence="2" id="KW-0812">Transmembrane</keyword>
<organism evidence="4 5">
    <name type="scientific">Digitaria exilis</name>
    <dbReference type="NCBI Taxonomy" id="1010633"/>
    <lineage>
        <taxon>Eukaryota</taxon>
        <taxon>Viridiplantae</taxon>
        <taxon>Streptophyta</taxon>
        <taxon>Embryophyta</taxon>
        <taxon>Tracheophyta</taxon>
        <taxon>Spermatophyta</taxon>
        <taxon>Magnoliopsida</taxon>
        <taxon>Liliopsida</taxon>
        <taxon>Poales</taxon>
        <taxon>Poaceae</taxon>
        <taxon>PACMAD clade</taxon>
        <taxon>Panicoideae</taxon>
        <taxon>Panicodae</taxon>
        <taxon>Paniceae</taxon>
        <taxon>Anthephorinae</taxon>
        <taxon>Digitaria</taxon>
    </lineage>
</organism>
<dbReference type="AlphaFoldDB" id="A0A835BTD0"/>
<sequence>MDGPGGTSNSGSRSLRWVAARRGRRLQLPTVRPSLPVVCSYRRPPPGSRKGEAAAGGTGGRGATEAGEGYPISVDIRRAQAVAGGQRSELRGKRLARSLPDPLPSLVASHSSRFLLPHLLISLSLPSSPSGVQPLAPPASSMSSPIPSPIISRRTMLDAAMDPPMRATIFVAVVTIHALLLIRLGSRRRCSRHRALRLVLWSLSAAYLPVMSYVLSYMTSNLWTLESYYQLWLLVSLVLVQSFLKARADMEALAVASIASPVAGDDDINSLKVRPSMESIIYSFWVAGLVIYKFVAFHRATGSFALGRNVQLIHGYMTQLQEAADCLGRAGDPVASEPLLVPQLKDLCLSFALFKCLRRRFAGYPLAEAGSSWAFRGRDDHERIFRVIASELTFASDFYYSPLPVASLGSRNAGIHFFLSALIFCCLCLLVLYLITLIVCVYIVDEILEAISGGPLDDTQAFYIVPMLPVFLGLVIAWMEMSEMLASVRSNWTKISIVGHYIRCHNRLLRRIFTCLLGRCKAPKQWKDKIGQVDLLTNASLLAGNNRLSCARLLFIIKGRRSPLIKVPLAAKAAIITSFRSNGRQLSAGTAAVKRRRQAFCHDITWACLGGDVVTTTSDAILVWCVATALLEKRRCSSKQQQAINSMGVAVCLSRYCVYLVAKVPCLLPDNSAWTKRRYQEVKESVKAAALLRTGGHDTEAGAYGQLLDSFGCEGSHEVLKRGSMLAKQLVDEGEKQRSSEEGDDAAGAEGGGEDAVWELLAEFWSEMLLYVAPSDNVKGHIEALQHGGELITLLWALLLHSGITSRPARNHVPQA</sequence>
<evidence type="ECO:0000313" key="5">
    <source>
        <dbReference type="Proteomes" id="UP000636709"/>
    </source>
</evidence>
<evidence type="ECO:0000256" key="1">
    <source>
        <dbReference type="SAM" id="MobiDB-lite"/>
    </source>
</evidence>
<feature type="region of interest" description="Disordered" evidence="1">
    <location>
        <begin position="37"/>
        <end position="68"/>
    </location>
</feature>
<accession>A0A835BTD0</accession>
<keyword evidence="2" id="KW-0472">Membrane</keyword>
<dbReference type="Pfam" id="PF04578">
    <property type="entry name" value="DUF594"/>
    <property type="match status" value="1"/>
</dbReference>
<dbReference type="InterPro" id="IPR025315">
    <property type="entry name" value="DUF4220"/>
</dbReference>
<feature type="compositionally biased region" description="Acidic residues" evidence="1">
    <location>
        <begin position="742"/>
        <end position="751"/>
    </location>
</feature>
<evidence type="ECO:0000256" key="2">
    <source>
        <dbReference type="SAM" id="Phobius"/>
    </source>
</evidence>
<dbReference type="InterPro" id="IPR007658">
    <property type="entry name" value="DUF594"/>
</dbReference>
<keyword evidence="5" id="KW-1185">Reference proteome</keyword>
<proteinExistence type="predicted"/>
<dbReference type="Proteomes" id="UP000636709">
    <property type="component" value="Unassembled WGS sequence"/>
</dbReference>
<feature type="transmembrane region" description="Helical" evidence="2">
    <location>
        <begin position="198"/>
        <end position="215"/>
    </location>
</feature>
<name>A0A835BTD0_9POAL</name>
<reference evidence="4" key="1">
    <citation type="submission" date="2020-07" db="EMBL/GenBank/DDBJ databases">
        <title>Genome sequence and genetic diversity analysis of an under-domesticated orphan crop, white fonio (Digitaria exilis).</title>
        <authorList>
            <person name="Bennetzen J.L."/>
            <person name="Chen S."/>
            <person name="Ma X."/>
            <person name="Wang X."/>
            <person name="Yssel A.E.J."/>
            <person name="Chaluvadi S.R."/>
            <person name="Johnson M."/>
            <person name="Gangashetty P."/>
            <person name="Hamidou F."/>
            <person name="Sanogo M.D."/>
            <person name="Zwaenepoel A."/>
            <person name="Wallace J."/>
            <person name="Van De Peer Y."/>
            <person name="Van Deynze A."/>
        </authorList>
    </citation>
    <scope>NUCLEOTIDE SEQUENCE</scope>
    <source>
        <tissue evidence="4">Leaves</tissue>
    </source>
</reference>
<feature type="domain" description="DUF4220" evidence="3">
    <location>
        <begin position="214"/>
        <end position="537"/>
    </location>
</feature>
<dbReference type="OrthoDB" id="664478at2759"/>
<feature type="transmembrane region" description="Helical" evidence="2">
    <location>
        <begin position="460"/>
        <end position="479"/>
    </location>
</feature>
<feature type="region of interest" description="Disordered" evidence="1">
    <location>
        <begin position="731"/>
        <end position="751"/>
    </location>
</feature>
<feature type="compositionally biased region" description="Basic and acidic residues" evidence="1">
    <location>
        <begin position="731"/>
        <end position="741"/>
    </location>
</feature>